<dbReference type="InterPro" id="IPR019576">
    <property type="entry name" value="Pyridoxamine_oxidase_dimer_C"/>
</dbReference>
<evidence type="ECO:0000259" key="17">
    <source>
        <dbReference type="Pfam" id="PF10590"/>
    </source>
</evidence>
<keyword evidence="11" id="KW-0664">Pyridoxine biosynthesis</keyword>
<evidence type="ECO:0000256" key="8">
    <source>
        <dbReference type="ARBA" id="ARBA00022630"/>
    </source>
</evidence>
<gene>
    <name evidence="18" type="ORF">JKP88DRAFT_297033</name>
</gene>
<keyword evidence="10" id="KW-0560">Oxidoreductase</keyword>
<protein>
    <recommendedName>
        <fullName evidence="14">Pyridoxine-5'-phosphate oxidase</fullName>
        <ecNumber evidence="7">1.4.3.5</ecNumber>
    </recommendedName>
    <alternativeName>
        <fullName evidence="15">Pyridoxamine-phosphate oxidase</fullName>
    </alternativeName>
</protein>
<dbReference type="InterPro" id="IPR011576">
    <property type="entry name" value="Pyridox_Oxase_N"/>
</dbReference>
<dbReference type="Proteomes" id="UP000664859">
    <property type="component" value="Unassembled WGS sequence"/>
</dbReference>
<feature type="domain" description="Pyridoxamine 5'-phosphate oxidase N-terminal" evidence="16">
    <location>
        <begin position="43"/>
        <end position="169"/>
    </location>
</feature>
<keyword evidence="19" id="KW-1185">Reference proteome</keyword>
<evidence type="ECO:0000256" key="4">
    <source>
        <dbReference type="ARBA" id="ARBA00005037"/>
    </source>
</evidence>
<evidence type="ECO:0000256" key="1">
    <source>
        <dbReference type="ARBA" id="ARBA00001917"/>
    </source>
</evidence>
<comment type="similarity">
    <text evidence="5">Belongs to the pyridoxamine 5'-phosphate oxidase family.</text>
</comment>
<comment type="function">
    <text evidence="2">Catalyzes the oxidation of either pyridoxine 5'-phosphate (PNP) or pyridoxamine 5'-phosphate (PMP) into pyridoxal 5'-phosphate (PLP).</text>
</comment>
<comment type="caution">
    <text evidence="18">The sequence shown here is derived from an EMBL/GenBank/DDBJ whole genome shotgun (WGS) entry which is preliminary data.</text>
</comment>
<dbReference type="PANTHER" id="PTHR10851">
    <property type="entry name" value="PYRIDOXINE-5-PHOSPHATE OXIDASE"/>
    <property type="match status" value="1"/>
</dbReference>
<dbReference type="PROSITE" id="PS01064">
    <property type="entry name" value="PYRIDOX_OXIDASE"/>
    <property type="match status" value="1"/>
</dbReference>
<evidence type="ECO:0000256" key="14">
    <source>
        <dbReference type="ARBA" id="ARBA00073441"/>
    </source>
</evidence>
<feature type="domain" description="Pyridoxine 5'-phosphate oxidase dimerisation C-terminal" evidence="17">
    <location>
        <begin position="186"/>
        <end position="231"/>
    </location>
</feature>
<dbReference type="InterPro" id="IPR012349">
    <property type="entry name" value="Split_barrel_FMN-bd"/>
</dbReference>
<dbReference type="EC" id="1.4.3.5" evidence="7"/>
<dbReference type="PIRSF" id="PIRSF000190">
    <property type="entry name" value="Pyd_amn-ph_oxd"/>
    <property type="match status" value="1"/>
</dbReference>
<evidence type="ECO:0000256" key="5">
    <source>
        <dbReference type="ARBA" id="ARBA00007301"/>
    </source>
</evidence>
<dbReference type="NCBIfam" id="NF004231">
    <property type="entry name" value="PRK05679.1"/>
    <property type="match status" value="1"/>
</dbReference>
<dbReference type="Pfam" id="PF10590">
    <property type="entry name" value="PNP_phzG_C"/>
    <property type="match status" value="1"/>
</dbReference>
<dbReference type="GO" id="GO:0004733">
    <property type="term" value="F:pyridoxamine phosphate oxidase activity"/>
    <property type="evidence" value="ECO:0007669"/>
    <property type="project" value="UniProtKB-EC"/>
</dbReference>
<evidence type="ECO:0000256" key="11">
    <source>
        <dbReference type="ARBA" id="ARBA00023096"/>
    </source>
</evidence>
<dbReference type="FunFam" id="2.30.110.10:FF:000020">
    <property type="entry name" value="PNPO isoform 11"/>
    <property type="match status" value="1"/>
</dbReference>
<evidence type="ECO:0000256" key="7">
    <source>
        <dbReference type="ARBA" id="ARBA00012801"/>
    </source>
</evidence>
<dbReference type="Pfam" id="PF01243">
    <property type="entry name" value="PNPOx_N"/>
    <property type="match status" value="1"/>
</dbReference>
<comment type="catalytic activity">
    <reaction evidence="13">
        <text>pyridoxine 5'-phosphate + O2 = pyridoxal 5'-phosphate + H2O2</text>
        <dbReference type="Rhea" id="RHEA:15149"/>
        <dbReference type="ChEBI" id="CHEBI:15379"/>
        <dbReference type="ChEBI" id="CHEBI:16240"/>
        <dbReference type="ChEBI" id="CHEBI:58589"/>
        <dbReference type="ChEBI" id="CHEBI:597326"/>
        <dbReference type="EC" id="1.4.3.5"/>
    </reaction>
    <physiologicalReaction direction="left-to-right" evidence="13">
        <dbReference type="Rhea" id="RHEA:15150"/>
    </physiologicalReaction>
</comment>
<evidence type="ECO:0000313" key="18">
    <source>
        <dbReference type="EMBL" id="KAG5191037.1"/>
    </source>
</evidence>
<dbReference type="GO" id="GO:0010181">
    <property type="term" value="F:FMN binding"/>
    <property type="evidence" value="ECO:0007669"/>
    <property type="project" value="InterPro"/>
</dbReference>
<sequence length="231" mass="25201">MALQAPDGSAVALPDLREEYRADPLEEGCAPGDPMELFQTWLADATRAGLQDPNAMCLATATPEGRPSSRFVLLKGCDADGGFVFYTNYGSRKARELEANPFAAATFWWAPLHRSVRVEGAVARVSAAESDTYYASRPRGSRLGAWVSDQSQPVAGRDAMDAKQQEVEARFGADDAAGDVPRPPHWGGYRVVPDRIEFWGGRPSRLHDRLVYTRSSEGGGNGGWTMQRLQP</sequence>
<evidence type="ECO:0000313" key="19">
    <source>
        <dbReference type="Proteomes" id="UP000664859"/>
    </source>
</evidence>
<dbReference type="PANTHER" id="PTHR10851:SF0">
    <property type="entry name" value="PYRIDOXINE-5'-PHOSPHATE OXIDASE"/>
    <property type="match status" value="1"/>
</dbReference>
<dbReference type="SUPFAM" id="SSF50475">
    <property type="entry name" value="FMN-binding split barrel"/>
    <property type="match status" value="1"/>
</dbReference>
<comment type="catalytic activity">
    <reaction evidence="12">
        <text>pyridoxamine 5'-phosphate + O2 + H2O = pyridoxal 5'-phosphate + H2O2 + NH4(+)</text>
        <dbReference type="Rhea" id="RHEA:15817"/>
        <dbReference type="ChEBI" id="CHEBI:15377"/>
        <dbReference type="ChEBI" id="CHEBI:15379"/>
        <dbReference type="ChEBI" id="CHEBI:16240"/>
        <dbReference type="ChEBI" id="CHEBI:28938"/>
        <dbReference type="ChEBI" id="CHEBI:58451"/>
        <dbReference type="ChEBI" id="CHEBI:597326"/>
        <dbReference type="EC" id="1.4.3.5"/>
    </reaction>
    <physiologicalReaction direction="left-to-right" evidence="12">
        <dbReference type="Rhea" id="RHEA:15818"/>
    </physiologicalReaction>
</comment>
<evidence type="ECO:0000259" key="16">
    <source>
        <dbReference type="Pfam" id="PF01243"/>
    </source>
</evidence>
<dbReference type="NCBIfam" id="TIGR00558">
    <property type="entry name" value="pdxH"/>
    <property type="match status" value="1"/>
</dbReference>
<dbReference type="InterPro" id="IPR019740">
    <property type="entry name" value="Pyridox_Oxase_CS"/>
</dbReference>
<evidence type="ECO:0000256" key="15">
    <source>
        <dbReference type="ARBA" id="ARBA00077914"/>
    </source>
</evidence>
<dbReference type="InterPro" id="IPR000659">
    <property type="entry name" value="Pyridox_Oxase"/>
</dbReference>
<comment type="cofactor">
    <cofactor evidence="1">
        <name>FMN</name>
        <dbReference type="ChEBI" id="CHEBI:58210"/>
    </cofactor>
</comment>
<evidence type="ECO:0000256" key="10">
    <source>
        <dbReference type="ARBA" id="ARBA00023002"/>
    </source>
</evidence>
<evidence type="ECO:0000256" key="3">
    <source>
        <dbReference type="ARBA" id="ARBA00004738"/>
    </source>
</evidence>
<reference evidence="18" key="1">
    <citation type="submission" date="2021-02" db="EMBL/GenBank/DDBJ databases">
        <title>First Annotated Genome of the Yellow-green Alga Tribonema minus.</title>
        <authorList>
            <person name="Mahan K.M."/>
        </authorList>
    </citation>
    <scope>NUCLEOTIDE SEQUENCE</scope>
    <source>
        <strain evidence="18">UTEX B ZZ1240</strain>
    </source>
</reference>
<organism evidence="18 19">
    <name type="scientific">Tribonema minus</name>
    <dbReference type="NCBI Taxonomy" id="303371"/>
    <lineage>
        <taxon>Eukaryota</taxon>
        <taxon>Sar</taxon>
        <taxon>Stramenopiles</taxon>
        <taxon>Ochrophyta</taxon>
        <taxon>PX clade</taxon>
        <taxon>Xanthophyceae</taxon>
        <taxon>Tribonematales</taxon>
        <taxon>Tribonemataceae</taxon>
        <taxon>Tribonema</taxon>
    </lineage>
</organism>
<evidence type="ECO:0000256" key="9">
    <source>
        <dbReference type="ARBA" id="ARBA00022643"/>
    </source>
</evidence>
<evidence type="ECO:0000256" key="13">
    <source>
        <dbReference type="ARBA" id="ARBA00052947"/>
    </source>
</evidence>
<name>A0A836CLR6_9STRA</name>
<evidence type="ECO:0000256" key="2">
    <source>
        <dbReference type="ARBA" id="ARBA00003691"/>
    </source>
</evidence>
<dbReference type="GO" id="GO:0008615">
    <property type="term" value="P:pyridoxine biosynthetic process"/>
    <property type="evidence" value="ECO:0007669"/>
    <property type="project" value="UniProtKB-KW"/>
</dbReference>
<comment type="pathway">
    <text evidence="3">Cofactor metabolism; pyridoxal 5'-phosphate salvage; pyridoxal 5'-phosphate from pyridoxamine 5'-phosphate: step 1/1.</text>
</comment>
<dbReference type="UniPathway" id="UPA01068">
    <property type="reaction ID" value="UER00304"/>
</dbReference>
<dbReference type="HAMAP" id="MF_01629">
    <property type="entry name" value="PdxH"/>
    <property type="match status" value="1"/>
</dbReference>
<comment type="subunit">
    <text evidence="6">Homodimer.</text>
</comment>
<keyword evidence="8" id="KW-0285">Flavoprotein</keyword>
<dbReference type="EMBL" id="JAFCMP010000024">
    <property type="protein sequence ID" value="KAG5191037.1"/>
    <property type="molecule type" value="Genomic_DNA"/>
</dbReference>
<evidence type="ECO:0000256" key="6">
    <source>
        <dbReference type="ARBA" id="ARBA00011738"/>
    </source>
</evidence>
<accession>A0A836CLR6</accession>
<comment type="pathway">
    <text evidence="4">Cofactor metabolism; pyridoxal 5'-phosphate salvage; pyridoxal 5'-phosphate from pyridoxine 5'-phosphate: step 1/1.</text>
</comment>
<dbReference type="OrthoDB" id="303614at2759"/>
<proteinExistence type="inferred from homology"/>
<keyword evidence="9" id="KW-0288">FMN</keyword>
<evidence type="ECO:0000256" key="12">
    <source>
        <dbReference type="ARBA" id="ARBA00050530"/>
    </source>
</evidence>
<dbReference type="Gene3D" id="2.30.110.10">
    <property type="entry name" value="Electron Transport, Fmn-binding Protein, Chain A"/>
    <property type="match status" value="1"/>
</dbReference>
<dbReference type="AlphaFoldDB" id="A0A836CLR6"/>